<evidence type="ECO:0000313" key="1">
    <source>
        <dbReference type="EMBL" id="OYO18103.1"/>
    </source>
</evidence>
<dbReference type="EMBL" id="NMVQ01000045">
    <property type="protein sequence ID" value="OYO18103.1"/>
    <property type="molecule type" value="Genomic_DNA"/>
</dbReference>
<gene>
    <name evidence="1" type="ORF">CGZ93_16245</name>
</gene>
<dbReference type="Proteomes" id="UP000216311">
    <property type="component" value="Unassembled WGS sequence"/>
</dbReference>
<dbReference type="AlphaFoldDB" id="A0A255GU42"/>
<keyword evidence="2" id="KW-1185">Reference proteome</keyword>
<proteinExistence type="predicted"/>
<name>A0A255GU42_9ACTN</name>
<organism evidence="1 2">
    <name type="scientific">Enemella dayhoffiae</name>
    <dbReference type="NCBI Taxonomy" id="2016507"/>
    <lineage>
        <taxon>Bacteria</taxon>
        <taxon>Bacillati</taxon>
        <taxon>Actinomycetota</taxon>
        <taxon>Actinomycetes</taxon>
        <taxon>Propionibacteriales</taxon>
        <taxon>Propionibacteriaceae</taxon>
        <taxon>Enemella</taxon>
    </lineage>
</organism>
<accession>A0A255GU42</accession>
<protein>
    <submittedName>
        <fullName evidence="1">Uncharacterized protein</fullName>
    </submittedName>
</protein>
<evidence type="ECO:0000313" key="2">
    <source>
        <dbReference type="Proteomes" id="UP000216311"/>
    </source>
</evidence>
<reference evidence="1 2" key="1">
    <citation type="submission" date="2017-07" db="EMBL/GenBank/DDBJ databases">
        <title>Draft whole genome sequences of clinical Proprionibacteriaceae strains.</title>
        <authorList>
            <person name="Bernier A.-M."/>
            <person name="Bernard K."/>
            <person name="Domingo M.-C."/>
        </authorList>
    </citation>
    <scope>NUCLEOTIDE SEQUENCE [LARGE SCALE GENOMIC DNA]</scope>
    <source>
        <strain evidence="1 2">NML 130396</strain>
    </source>
</reference>
<comment type="caution">
    <text evidence="1">The sequence shown here is derived from an EMBL/GenBank/DDBJ whole genome shotgun (WGS) entry which is preliminary data.</text>
</comment>
<sequence length="166" mass="16761">MTAAIAAAASVVTLGLGGCANSPSTAATVGGRTFTTSEVTRASQELAKINPRLAEPGLVLSVKMRGAAAEQIAASRGIDLTAETNKLLPQLQIPPQLLSQPAGQSFVMDVVKADALAQKLGQAEMGSALAFIPVHVNPRYGVKGLEDVANSEGGLGSGSLSRPAAQ</sequence>